<dbReference type="Pfam" id="PF18859">
    <property type="entry name" value="acVLRF1"/>
    <property type="match status" value="1"/>
</dbReference>
<dbReference type="OrthoDB" id="3728778at2"/>
<name>A0A0W8I6W3_9MICO</name>
<dbReference type="InterPro" id="IPR042226">
    <property type="entry name" value="eFR1_2_sf"/>
</dbReference>
<gene>
    <name evidence="2" type="ORF">AVL62_03600</name>
</gene>
<dbReference type="EMBL" id="LQBL01000027">
    <property type="protein sequence ID" value="KUG54320.1"/>
    <property type="molecule type" value="Genomic_DNA"/>
</dbReference>
<dbReference type="InterPro" id="IPR040783">
    <property type="entry name" value="VLRF1"/>
</dbReference>
<dbReference type="STRING" id="767452.AVL62_03600"/>
<dbReference type="RefSeq" id="WP_058891053.1">
    <property type="nucleotide sequence ID" value="NZ_LQBL01000027.1"/>
</dbReference>
<evidence type="ECO:0000313" key="3">
    <source>
        <dbReference type="Proteomes" id="UP000054837"/>
    </source>
</evidence>
<evidence type="ECO:0000313" key="2">
    <source>
        <dbReference type="EMBL" id="KUG54320.1"/>
    </source>
</evidence>
<accession>A0A0W8I6W3</accession>
<dbReference type="Proteomes" id="UP000054837">
    <property type="component" value="Unassembled WGS sequence"/>
</dbReference>
<dbReference type="NCBIfam" id="NF041024">
    <property type="entry name" value="acVLRF1_NCBI"/>
    <property type="match status" value="1"/>
</dbReference>
<dbReference type="AlphaFoldDB" id="A0A0W8I6W3"/>
<organism evidence="2 3">
    <name type="scientific">Serinicoccus chungangensis</name>
    <dbReference type="NCBI Taxonomy" id="767452"/>
    <lineage>
        <taxon>Bacteria</taxon>
        <taxon>Bacillati</taxon>
        <taxon>Actinomycetota</taxon>
        <taxon>Actinomycetes</taxon>
        <taxon>Micrococcales</taxon>
        <taxon>Ornithinimicrobiaceae</taxon>
        <taxon>Serinicoccus</taxon>
    </lineage>
</organism>
<keyword evidence="3" id="KW-1185">Reference proteome</keyword>
<reference evidence="2 3" key="1">
    <citation type="submission" date="2015-12" db="EMBL/GenBank/DDBJ databases">
        <title>Serinicoccus chungangenesis strain CD08_5 genome sequencing and assembly.</title>
        <authorList>
            <person name="Chander A.M."/>
            <person name="Kaur G."/>
            <person name="Nair G.R."/>
            <person name="Dhawan D.K."/>
            <person name="Kochhar R.K."/>
            <person name="Mayilraj S."/>
            <person name="Bhadada S.K."/>
        </authorList>
    </citation>
    <scope>NUCLEOTIDE SEQUENCE [LARGE SCALE GENOMIC DNA]</scope>
    <source>
        <strain evidence="2 3">CD08_5</strain>
    </source>
</reference>
<comment type="caution">
    <text evidence="2">The sequence shown here is derived from an EMBL/GenBank/DDBJ whole genome shotgun (WGS) entry which is preliminary data.</text>
</comment>
<protein>
    <recommendedName>
        <fullName evidence="1">Actinobacteria/chloroflexi VLRF1 release factor domain-containing protein</fullName>
    </recommendedName>
</protein>
<proteinExistence type="predicted"/>
<sequence length="218" mass="23520">MASTHLVDVAPERLTGWVDRFTASHGPLTWSVVSDDEGQAWQARAQDGSWARLRSWRAPQPDDTAGPAPGWERPPPLLVLLVRRGGYAVAVVGEDGALVRHKVGTRHVQSRTAAGGWSQQRFARRRGHQADVLVEAVAGHAARLLGEEPAERGTVPEGVVLGGDRSLADAVLQALPAAAAAVRGLPRRTLWDLPDPRRSVLDDAVRRGRAVRVQVHNA</sequence>
<feature type="domain" description="Actinobacteria/chloroflexi VLRF1 release factor" evidence="1">
    <location>
        <begin position="76"/>
        <end position="214"/>
    </location>
</feature>
<dbReference type="Gene3D" id="3.30.420.60">
    <property type="entry name" value="eRF1 domain 2"/>
    <property type="match status" value="1"/>
</dbReference>
<evidence type="ECO:0000259" key="1">
    <source>
        <dbReference type="Pfam" id="PF18859"/>
    </source>
</evidence>
<dbReference type="SUPFAM" id="SSF53137">
    <property type="entry name" value="Translational machinery components"/>
    <property type="match status" value="1"/>
</dbReference>